<dbReference type="EMBL" id="FUKQ01000032">
    <property type="protein sequence ID" value="SJN32126.1"/>
    <property type="molecule type" value="Genomic_DNA"/>
</dbReference>
<evidence type="ECO:0000259" key="5">
    <source>
        <dbReference type="Pfam" id="PF00251"/>
    </source>
</evidence>
<dbReference type="Pfam" id="PF00251">
    <property type="entry name" value="Glyco_hydro_32N"/>
    <property type="match status" value="1"/>
</dbReference>
<keyword evidence="4" id="KW-0732">Signal</keyword>
<reference evidence="6 7" key="1">
    <citation type="submission" date="2017-02" db="EMBL/GenBank/DDBJ databases">
        <authorList>
            <person name="Peterson S.W."/>
        </authorList>
    </citation>
    <scope>NUCLEOTIDE SEQUENCE [LARGE SCALE GENOMIC DNA]</scope>
    <source>
        <strain evidence="6 7">LSP_Lj1</strain>
    </source>
</reference>
<comment type="similarity">
    <text evidence="1">Belongs to the glycosyl hydrolase 32 family.</text>
</comment>
<evidence type="ECO:0000256" key="1">
    <source>
        <dbReference type="ARBA" id="ARBA00009902"/>
    </source>
</evidence>
<dbReference type="InterPro" id="IPR023296">
    <property type="entry name" value="Glyco_hydro_beta-prop_sf"/>
</dbReference>
<accession>A0A1R4JJC1</accession>
<dbReference type="GO" id="GO:0005987">
    <property type="term" value="P:sucrose catabolic process"/>
    <property type="evidence" value="ECO:0007669"/>
    <property type="project" value="TreeGrafter"/>
</dbReference>
<dbReference type="GO" id="GO:0005737">
    <property type="term" value="C:cytoplasm"/>
    <property type="evidence" value="ECO:0007669"/>
    <property type="project" value="TreeGrafter"/>
</dbReference>
<dbReference type="PANTHER" id="PTHR42800">
    <property type="entry name" value="EXOINULINASE INUD (AFU_ORTHOLOGUE AFUA_5G00480)"/>
    <property type="match status" value="1"/>
</dbReference>
<dbReference type="PROSITE" id="PS00609">
    <property type="entry name" value="GLYCOSYL_HYDROL_F32"/>
    <property type="match status" value="1"/>
</dbReference>
<feature type="chain" id="PRO_5012978085" evidence="4">
    <location>
        <begin position="27"/>
        <end position="147"/>
    </location>
</feature>
<dbReference type="InterPro" id="IPR018053">
    <property type="entry name" value="Glyco_hydro_32_AS"/>
</dbReference>
<sequence>MHEFTRSLLALGCAATCLGAAVPASARQGDITEPYRPGYHFTPDRNWMNDPNGLVFHKGTYHLFFQHNPFGNSWGNMSWGHATSTDLVNWKQQPVAIQQTKNADGVSTEDIFSGSVVVDKTNSTGFGTRKNPPLVAIYTSAYTAADS</sequence>
<name>A0A1R4JJC1_9ACTN</name>
<evidence type="ECO:0000313" key="7">
    <source>
        <dbReference type="Proteomes" id="UP000188342"/>
    </source>
</evidence>
<dbReference type="OrthoDB" id="9776657at2"/>
<dbReference type="STRING" id="1255658.FM114_07885"/>
<dbReference type="GO" id="GO:0004575">
    <property type="term" value="F:sucrose alpha-glucosidase activity"/>
    <property type="evidence" value="ECO:0007669"/>
    <property type="project" value="TreeGrafter"/>
</dbReference>
<feature type="signal peptide" evidence="4">
    <location>
        <begin position="1"/>
        <end position="26"/>
    </location>
</feature>
<keyword evidence="2 6" id="KW-0378">Hydrolase</keyword>
<protein>
    <submittedName>
        <fullName evidence="6">Sucrose-6-phosphate hydrolase</fullName>
    </submittedName>
</protein>
<keyword evidence="3" id="KW-0326">Glycosidase</keyword>
<dbReference type="AlphaFoldDB" id="A0A1R4JJC1"/>
<dbReference type="PANTHER" id="PTHR42800:SF1">
    <property type="entry name" value="EXOINULINASE INUD (AFU_ORTHOLOGUE AFUA_5G00480)"/>
    <property type="match status" value="1"/>
</dbReference>
<dbReference type="SUPFAM" id="SSF75005">
    <property type="entry name" value="Arabinanase/levansucrase/invertase"/>
    <property type="match status" value="1"/>
</dbReference>
<evidence type="ECO:0000256" key="2">
    <source>
        <dbReference type="ARBA" id="ARBA00022801"/>
    </source>
</evidence>
<dbReference type="Proteomes" id="UP000188342">
    <property type="component" value="Unassembled WGS sequence"/>
</dbReference>
<evidence type="ECO:0000313" key="6">
    <source>
        <dbReference type="EMBL" id="SJN32126.1"/>
    </source>
</evidence>
<keyword evidence="7" id="KW-1185">Reference proteome</keyword>
<gene>
    <name evidence="6" type="ORF">FM114_07885</name>
</gene>
<dbReference type="Gene3D" id="2.115.10.20">
    <property type="entry name" value="Glycosyl hydrolase domain, family 43"/>
    <property type="match status" value="1"/>
</dbReference>
<feature type="domain" description="Glycosyl hydrolase family 32 N-terminal" evidence="5">
    <location>
        <begin position="40"/>
        <end position="143"/>
    </location>
</feature>
<organism evidence="6 7">
    <name type="scientific">Luteococcus japonicus LSP_Lj1</name>
    <dbReference type="NCBI Taxonomy" id="1255658"/>
    <lineage>
        <taxon>Bacteria</taxon>
        <taxon>Bacillati</taxon>
        <taxon>Actinomycetota</taxon>
        <taxon>Actinomycetes</taxon>
        <taxon>Propionibacteriales</taxon>
        <taxon>Propionibacteriaceae</taxon>
        <taxon>Luteococcus</taxon>
    </lineage>
</organism>
<evidence type="ECO:0000256" key="3">
    <source>
        <dbReference type="ARBA" id="ARBA00023295"/>
    </source>
</evidence>
<evidence type="ECO:0000256" key="4">
    <source>
        <dbReference type="SAM" id="SignalP"/>
    </source>
</evidence>
<dbReference type="InterPro" id="IPR013148">
    <property type="entry name" value="Glyco_hydro_32_N"/>
</dbReference>
<proteinExistence type="inferred from homology"/>